<dbReference type="FunFam" id="3.20.20.190:FF:000002">
    <property type="entry name" value="Phosphoinositide phospholipase C"/>
    <property type="match status" value="1"/>
</dbReference>
<feature type="domain" description="EF-hand" evidence="11">
    <location>
        <begin position="285"/>
        <end position="321"/>
    </location>
</feature>
<dbReference type="GO" id="GO:0016020">
    <property type="term" value="C:membrane"/>
    <property type="evidence" value="ECO:0007669"/>
    <property type="project" value="UniProtKB-ARBA"/>
</dbReference>
<keyword evidence="8" id="KW-0378">Hydrolase</keyword>
<name>A0A9Q0I7B8_9TELE</name>
<comment type="caution">
    <text evidence="12">The sequence shown here is derived from an EMBL/GenBank/DDBJ whole genome shotgun (WGS) entry which is preliminary data.</text>
</comment>
<dbReference type="FunFam" id="1.10.238.10:FF:000005">
    <property type="entry name" value="Phosphoinositide phospholipase C"/>
    <property type="match status" value="1"/>
</dbReference>
<sequence length="638" mass="71866">MSSLVPSALFRSATATGDKPAPPAKGAFARFNGSGVSDEGKEHQKELALCKLRNQASLSHLVEDFFWIGSSIAAFSRWRLGYTAGLNCAVPDTQVIVPAGLFLSASLLPLKARYTPPMLEKCMSCMQTGTQMVKLRGGSKGLVRYFYLDQHKSCIRWRPSRKNEKAKISIDSIREVCEGKQSEIFQRYSEGCFDPNCCFSLYYGEHMESLDLVSGNGEEARTWITGLKYLMAGISDEDSLAKRQRTRDQYPSHKRQTFTEADKNGDGTLSISEVLQLLHKLNVNLPRHKVKQMFKEADTDDNQGTLDFEEFCSFYKMMSTRRDLYLLMLTYSNHKDHMDADDITRFLEIEQKMTKVTKDHCLEIINKFEPCSQNQKQGVLGIDGFTNYMRSPAGDIFEPEHYEVNQDMGHPLCHYFIASSHNTYLMGDQLMSQSRVDMYTWVLQAGCRCVEVDCWDGQDGEPIVHHGYTLTSKILFKDVIETINKNAFVKNDYPVILSIENHCSVPQQKKMAEYLSDILGDKLDLSSVKAHDSGHLPSPDSLRGKILVKGKKLPANIDEDAEEGDVSDEDSADEMEDDCKLMNGDTSANRKQVESLAKKKLDSLMKESQIRDREDPDSFTIAALPPTGKPTPDKASLK</sequence>
<dbReference type="Gene3D" id="3.20.20.190">
    <property type="entry name" value="Phosphatidylinositol (PI) phosphodiesterase"/>
    <property type="match status" value="1"/>
</dbReference>
<dbReference type="GO" id="GO:0048015">
    <property type="term" value="P:phosphatidylinositol-mediated signaling"/>
    <property type="evidence" value="ECO:0007669"/>
    <property type="project" value="TreeGrafter"/>
</dbReference>
<evidence type="ECO:0000313" key="13">
    <source>
        <dbReference type="Proteomes" id="UP001148018"/>
    </source>
</evidence>
<evidence type="ECO:0000256" key="5">
    <source>
        <dbReference type="ARBA" id="ARBA00022837"/>
    </source>
</evidence>
<keyword evidence="4" id="KW-0479">Metal-binding</keyword>
<proteinExistence type="predicted"/>
<dbReference type="PROSITE" id="PS50007">
    <property type="entry name" value="PIPLC_X_DOMAIN"/>
    <property type="match status" value="1"/>
</dbReference>
<feature type="domain" description="EF-hand" evidence="11">
    <location>
        <begin position="249"/>
        <end position="284"/>
    </location>
</feature>
<feature type="domain" description="PH" evidence="10">
    <location>
        <begin position="124"/>
        <end position="232"/>
    </location>
</feature>
<dbReference type="SMART" id="SM00233">
    <property type="entry name" value="PH"/>
    <property type="match status" value="1"/>
</dbReference>
<dbReference type="Gene3D" id="2.30.29.30">
    <property type="entry name" value="Pleckstrin-homology domain (PH domain)/Phosphotyrosine-binding domain (PTB)"/>
    <property type="match status" value="1"/>
</dbReference>
<gene>
    <name evidence="12" type="ORF">NHX12_012671</name>
</gene>
<dbReference type="Pfam" id="PF00388">
    <property type="entry name" value="PI-PLC-X"/>
    <property type="match status" value="1"/>
</dbReference>
<dbReference type="InterPro" id="IPR011993">
    <property type="entry name" value="PH-like_dom_sf"/>
</dbReference>
<dbReference type="AlphaFoldDB" id="A0A9Q0I7B8"/>
<dbReference type="InterPro" id="IPR001192">
    <property type="entry name" value="PI-PLC_fam"/>
</dbReference>
<dbReference type="GO" id="GO:0005509">
    <property type="term" value="F:calcium ion binding"/>
    <property type="evidence" value="ECO:0007669"/>
    <property type="project" value="InterPro"/>
</dbReference>
<dbReference type="PROSITE" id="PS50222">
    <property type="entry name" value="EF_HAND_2"/>
    <property type="match status" value="2"/>
</dbReference>
<dbReference type="SUPFAM" id="SSF50729">
    <property type="entry name" value="PH domain-like"/>
    <property type="match status" value="1"/>
</dbReference>
<evidence type="ECO:0000259" key="10">
    <source>
        <dbReference type="PROSITE" id="PS50003"/>
    </source>
</evidence>
<dbReference type="PANTHER" id="PTHR10336">
    <property type="entry name" value="PHOSPHOINOSITIDE-SPECIFIC PHOSPHOLIPASE C FAMILY PROTEIN"/>
    <property type="match status" value="1"/>
</dbReference>
<evidence type="ECO:0000256" key="7">
    <source>
        <dbReference type="ARBA" id="ARBA00023674"/>
    </source>
</evidence>
<dbReference type="SUPFAM" id="SSF47473">
    <property type="entry name" value="EF-hand"/>
    <property type="match status" value="1"/>
</dbReference>
<organism evidence="12 13">
    <name type="scientific">Muraenolepis orangiensis</name>
    <name type="common">Patagonian moray cod</name>
    <dbReference type="NCBI Taxonomy" id="630683"/>
    <lineage>
        <taxon>Eukaryota</taxon>
        <taxon>Metazoa</taxon>
        <taxon>Chordata</taxon>
        <taxon>Craniata</taxon>
        <taxon>Vertebrata</taxon>
        <taxon>Euteleostomi</taxon>
        <taxon>Actinopterygii</taxon>
        <taxon>Neopterygii</taxon>
        <taxon>Teleostei</taxon>
        <taxon>Neoteleostei</taxon>
        <taxon>Acanthomorphata</taxon>
        <taxon>Zeiogadaria</taxon>
        <taxon>Gadariae</taxon>
        <taxon>Gadiformes</taxon>
        <taxon>Muraenolepidoidei</taxon>
        <taxon>Muraenolepididae</taxon>
        <taxon>Muraenolepis</taxon>
    </lineage>
</organism>
<evidence type="ECO:0000259" key="11">
    <source>
        <dbReference type="PROSITE" id="PS50222"/>
    </source>
</evidence>
<dbReference type="EC" id="3.1.4.11" evidence="8"/>
<feature type="non-terminal residue" evidence="12">
    <location>
        <position position="638"/>
    </location>
</feature>
<dbReference type="FunFam" id="1.10.238.10:FF:000036">
    <property type="entry name" value="Phosphoinositide phospholipase C"/>
    <property type="match status" value="1"/>
</dbReference>
<dbReference type="GO" id="GO:0005737">
    <property type="term" value="C:cytoplasm"/>
    <property type="evidence" value="ECO:0007669"/>
    <property type="project" value="UniProtKB-SubCell"/>
</dbReference>
<dbReference type="InterPro" id="IPR015359">
    <property type="entry name" value="PLC_EF-hand-like"/>
</dbReference>
<dbReference type="FunFam" id="2.30.29.30:FF:000063">
    <property type="entry name" value="Phosphoinositide phospholipase C"/>
    <property type="match status" value="1"/>
</dbReference>
<dbReference type="Gene3D" id="1.10.238.10">
    <property type="entry name" value="EF-hand"/>
    <property type="match status" value="2"/>
</dbReference>
<dbReference type="InterPro" id="IPR000909">
    <property type="entry name" value="PLipase_C_PInositol-sp_X_dom"/>
</dbReference>
<evidence type="ECO:0000256" key="6">
    <source>
        <dbReference type="ARBA" id="ARBA00023224"/>
    </source>
</evidence>
<evidence type="ECO:0000313" key="12">
    <source>
        <dbReference type="EMBL" id="KAJ3586271.1"/>
    </source>
</evidence>
<dbReference type="SMART" id="SM00148">
    <property type="entry name" value="PLCXc"/>
    <property type="match status" value="1"/>
</dbReference>
<dbReference type="InterPro" id="IPR011992">
    <property type="entry name" value="EF-hand-dom_pair"/>
</dbReference>
<comment type="subcellular location">
    <subcellularLocation>
        <location evidence="2">Cytoplasm</location>
    </subcellularLocation>
</comment>
<keyword evidence="6" id="KW-0807">Transducer</keyword>
<dbReference type="Proteomes" id="UP001148018">
    <property type="component" value="Unassembled WGS sequence"/>
</dbReference>
<dbReference type="InterPro" id="IPR001849">
    <property type="entry name" value="PH_domain"/>
</dbReference>
<keyword evidence="13" id="KW-1185">Reference proteome</keyword>
<keyword evidence="5" id="KW-0106">Calcium</keyword>
<dbReference type="Pfam" id="PF16457">
    <property type="entry name" value="PH_12"/>
    <property type="match status" value="1"/>
</dbReference>
<dbReference type="PROSITE" id="PS00018">
    <property type="entry name" value="EF_HAND_1"/>
    <property type="match status" value="1"/>
</dbReference>
<dbReference type="PRINTS" id="PR00390">
    <property type="entry name" value="PHPHLIPASEC"/>
</dbReference>
<evidence type="ECO:0000256" key="1">
    <source>
        <dbReference type="ARBA" id="ARBA00001913"/>
    </source>
</evidence>
<dbReference type="PANTHER" id="PTHR10336:SF166">
    <property type="entry name" value="1-PHOSPHATIDYLINOSITOL 4,5-BISPHOSPHATE PHOSPHODIESTERASE ETA-2"/>
    <property type="match status" value="1"/>
</dbReference>
<feature type="compositionally biased region" description="Basic and acidic residues" evidence="9">
    <location>
        <begin position="591"/>
        <end position="616"/>
    </location>
</feature>
<keyword evidence="8" id="KW-0443">Lipid metabolism</keyword>
<evidence type="ECO:0000256" key="3">
    <source>
        <dbReference type="ARBA" id="ARBA00022490"/>
    </source>
</evidence>
<protein>
    <recommendedName>
        <fullName evidence="8">Phosphoinositide phospholipase C</fullName>
        <ecNumber evidence="8">3.1.4.11</ecNumber>
    </recommendedName>
</protein>
<dbReference type="OrthoDB" id="8864434at2759"/>
<feature type="region of interest" description="Disordered" evidence="9">
    <location>
        <begin position="553"/>
        <end position="638"/>
    </location>
</feature>
<dbReference type="GO" id="GO:0051209">
    <property type="term" value="P:release of sequestered calcium ion into cytosol"/>
    <property type="evidence" value="ECO:0007669"/>
    <property type="project" value="TreeGrafter"/>
</dbReference>
<evidence type="ECO:0000256" key="9">
    <source>
        <dbReference type="SAM" id="MobiDB-lite"/>
    </source>
</evidence>
<dbReference type="GO" id="GO:0046488">
    <property type="term" value="P:phosphatidylinositol metabolic process"/>
    <property type="evidence" value="ECO:0007669"/>
    <property type="project" value="TreeGrafter"/>
</dbReference>
<dbReference type="InterPro" id="IPR017946">
    <property type="entry name" value="PLC-like_Pdiesterase_TIM-brl"/>
</dbReference>
<dbReference type="PROSITE" id="PS50003">
    <property type="entry name" value="PH_DOMAIN"/>
    <property type="match status" value="1"/>
</dbReference>
<comment type="catalytic activity">
    <reaction evidence="7">
        <text>a 1,2-diacyl-sn-glycero-3-phospho-(1D-myo-inositol-4,5-bisphosphate) + H2O = 1D-myo-inositol 1,4,5-trisphosphate + a 1,2-diacyl-sn-glycerol + H(+)</text>
        <dbReference type="Rhea" id="RHEA:33179"/>
        <dbReference type="ChEBI" id="CHEBI:15377"/>
        <dbReference type="ChEBI" id="CHEBI:15378"/>
        <dbReference type="ChEBI" id="CHEBI:17815"/>
        <dbReference type="ChEBI" id="CHEBI:58456"/>
        <dbReference type="ChEBI" id="CHEBI:203600"/>
        <dbReference type="EC" id="3.1.4.11"/>
    </reaction>
    <physiologicalReaction direction="left-to-right" evidence="7">
        <dbReference type="Rhea" id="RHEA:33180"/>
    </physiologicalReaction>
</comment>
<dbReference type="SMART" id="SM00054">
    <property type="entry name" value="EFh"/>
    <property type="match status" value="2"/>
</dbReference>
<dbReference type="GO" id="GO:0016042">
    <property type="term" value="P:lipid catabolic process"/>
    <property type="evidence" value="ECO:0007669"/>
    <property type="project" value="UniProtKB-KW"/>
</dbReference>
<evidence type="ECO:0000256" key="2">
    <source>
        <dbReference type="ARBA" id="ARBA00004496"/>
    </source>
</evidence>
<keyword evidence="3" id="KW-0963">Cytoplasm</keyword>
<keyword evidence="8" id="KW-0442">Lipid degradation</keyword>
<dbReference type="GO" id="GO:0004435">
    <property type="term" value="F:phosphatidylinositol-4,5-bisphosphate phospholipase C activity"/>
    <property type="evidence" value="ECO:0007669"/>
    <property type="project" value="UniProtKB-EC"/>
</dbReference>
<accession>A0A9Q0I7B8</accession>
<dbReference type="CDD" id="cd13364">
    <property type="entry name" value="PH_PLC_eta"/>
    <property type="match status" value="1"/>
</dbReference>
<feature type="compositionally biased region" description="Acidic residues" evidence="9">
    <location>
        <begin position="557"/>
        <end position="577"/>
    </location>
</feature>
<dbReference type="SUPFAM" id="SSF51695">
    <property type="entry name" value="PLC-like phosphodiesterases"/>
    <property type="match status" value="1"/>
</dbReference>
<dbReference type="InterPro" id="IPR018247">
    <property type="entry name" value="EF_Hand_1_Ca_BS"/>
</dbReference>
<dbReference type="EMBL" id="JANIIK010000117">
    <property type="protein sequence ID" value="KAJ3586271.1"/>
    <property type="molecule type" value="Genomic_DNA"/>
</dbReference>
<dbReference type="InterPro" id="IPR002048">
    <property type="entry name" value="EF_hand_dom"/>
</dbReference>
<evidence type="ECO:0000256" key="8">
    <source>
        <dbReference type="RuleBase" id="RU361133"/>
    </source>
</evidence>
<evidence type="ECO:0000256" key="4">
    <source>
        <dbReference type="ARBA" id="ARBA00022723"/>
    </source>
</evidence>
<dbReference type="Pfam" id="PF09279">
    <property type="entry name" value="EF-hand_like"/>
    <property type="match status" value="1"/>
</dbReference>
<reference evidence="12" key="1">
    <citation type="submission" date="2022-07" db="EMBL/GenBank/DDBJ databases">
        <title>Chromosome-level genome of Muraenolepis orangiensis.</title>
        <authorList>
            <person name="Kim J."/>
        </authorList>
    </citation>
    <scope>NUCLEOTIDE SEQUENCE</scope>
    <source>
        <strain evidence="12">KU_S4_2022</strain>
        <tissue evidence="12">Muscle</tissue>
    </source>
</reference>
<comment type="cofactor">
    <cofactor evidence="1">
        <name>Ca(2+)</name>
        <dbReference type="ChEBI" id="CHEBI:29108"/>
    </cofactor>
</comment>